<dbReference type="Proteomes" id="UP001196873">
    <property type="component" value="Unassembled WGS sequence"/>
</dbReference>
<name>A0AAW4NHI4_9BACT</name>
<dbReference type="RefSeq" id="WP_007133779.1">
    <property type="nucleotide sequence ID" value="NZ_CABKPN010000001.1"/>
</dbReference>
<dbReference type="Pfam" id="PF13472">
    <property type="entry name" value="Lipase_GDSL_2"/>
    <property type="match status" value="1"/>
</dbReference>
<dbReference type="EMBL" id="JAHXRF010000001">
    <property type="protein sequence ID" value="MBW4864516.1"/>
    <property type="molecule type" value="Genomic_DNA"/>
</dbReference>
<evidence type="ECO:0000313" key="5">
    <source>
        <dbReference type="EMBL" id="MBW4864516.1"/>
    </source>
</evidence>
<protein>
    <submittedName>
        <fullName evidence="5">Rhamnogalacturonan acetylesterase</fullName>
    </submittedName>
</protein>
<sequence length="331" mass="37803">MRCRLGFILFCFLILLSSLKRPQTTIYIIGDSTAAEKKDPQNNPERGWGMMLQGCFSDNVLIRNYAVNGRSSKSFLDEGRWKNVLESLKPGDYVIIQFGHNDSKLDEARHTDPKTTFFRNLERYVLETRSKGAVPVLMSPVARRCFYKKMADSLIDDEKLRDVAYDEEKINSDTLIDTHGAYRHIAQEVAQKLNVFFVDANNISAQIEQKHGVLGSRNLHVWLKPGELSSIPKGRKDNTHYNVYGAFTMANAFADALGRKIKDLRPFVRHYDAVVSSQGHGNYLSLDSALSQMPKKGKYHILVLDGRWRLSKAKLNRNIKITWGRYAEQVD</sequence>
<feature type="chain" id="PRO_5043419645" evidence="3">
    <location>
        <begin position="23"/>
        <end position="331"/>
    </location>
</feature>
<dbReference type="PANTHER" id="PTHR43695">
    <property type="entry name" value="PUTATIVE (AFU_ORTHOLOGUE AFUA_2G17250)-RELATED"/>
    <property type="match status" value="1"/>
</dbReference>
<reference evidence="5" key="1">
    <citation type="submission" date="2021-07" db="EMBL/GenBank/DDBJ databases">
        <title>Genomic diversity and antimicrobial resistance of Prevotella spp. isolated from chronic lung disease airways.</title>
        <authorList>
            <person name="Webb K.A."/>
            <person name="Olagoke O.S."/>
            <person name="Baird T."/>
            <person name="Neill J."/>
            <person name="Pham A."/>
            <person name="Wells T.J."/>
            <person name="Ramsay K.A."/>
            <person name="Bell S.C."/>
            <person name="Sarovich D.S."/>
            <person name="Price E.P."/>
        </authorList>
    </citation>
    <scope>NUCLEOTIDE SEQUENCE</scope>
    <source>
        <strain evidence="5">SCHI0047.S.3</strain>
    </source>
</reference>
<dbReference type="CDD" id="cd01821">
    <property type="entry name" value="Rhamnogalacturan_acetylesterase_like"/>
    <property type="match status" value="1"/>
</dbReference>
<dbReference type="InterPro" id="IPR036514">
    <property type="entry name" value="SGNH_hydro_sf"/>
</dbReference>
<organism evidence="5 6">
    <name type="scientific">Segatella salivae</name>
    <dbReference type="NCBI Taxonomy" id="228604"/>
    <lineage>
        <taxon>Bacteria</taxon>
        <taxon>Pseudomonadati</taxon>
        <taxon>Bacteroidota</taxon>
        <taxon>Bacteroidia</taxon>
        <taxon>Bacteroidales</taxon>
        <taxon>Prevotellaceae</taxon>
        <taxon>Segatella</taxon>
    </lineage>
</organism>
<gene>
    <name evidence="5" type="ORF">KZY68_00465</name>
</gene>
<comment type="caution">
    <text evidence="5">The sequence shown here is derived from an EMBL/GenBank/DDBJ whole genome shotgun (WGS) entry which is preliminary data.</text>
</comment>
<dbReference type="AlphaFoldDB" id="A0AAW4NHI4"/>
<keyword evidence="3" id="KW-0732">Signal</keyword>
<dbReference type="SUPFAM" id="SSF52266">
    <property type="entry name" value="SGNH hydrolase"/>
    <property type="match status" value="1"/>
</dbReference>
<evidence type="ECO:0000259" key="4">
    <source>
        <dbReference type="Pfam" id="PF13472"/>
    </source>
</evidence>
<evidence type="ECO:0000256" key="2">
    <source>
        <dbReference type="ARBA" id="ARBA00022801"/>
    </source>
</evidence>
<accession>A0AAW4NHI4</accession>
<keyword evidence="2" id="KW-0378">Hydrolase</keyword>
<dbReference type="InterPro" id="IPR013830">
    <property type="entry name" value="SGNH_hydro"/>
</dbReference>
<comment type="similarity">
    <text evidence="1">Belongs to the 'GDSL' lipolytic enzyme family.</text>
</comment>
<evidence type="ECO:0000256" key="3">
    <source>
        <dbReference type="SAM" id="SignalP"/>
    </source>
</evidence>
<feature type="domain" description="SGNH hydrolase-type esterase" evidence="4">
    <location>
        <begin position="29"/>
        <end position="210"/>
    </location>
</feature>
<dbReference type="PANTHER" id="PTHR43695:SF1">
    <property type="entry name" value="RHAMNOGALACTURONAN ACETYLESTERASE"/>
    <property type="match status" value="1"/>
</dbReference>
<proteinExistence type="inferred from homology"/>
<evidence type="ECO:0000256" key="1">
    <source>
        <dbReference type="ARBA" id="ARBA00008668"/>
    </source>
</evidence>
<feature type="signal peptide" evidence="3">
    <location>
        <begin position="1"/>
        <end position="22"/>
    </location>
</feature>
<evidence type="ECO:0000313" key="6">
    <source>
        <dbReference type="Proteomes" id="UP001196873"/>
    </source>
</evidence>
<dbReference type="Gene3D" id="3.40.50.1110">
    <property type="entry name" value="SGNH hydrolase"/>
    <property type="match status" value="1"/>
</dbReference>
<dbReference type="InterPro" id="IPR037459">
    <property type="entry name" value="RhgT-like"/>
</dbReference>
<dbReference type="GO" id="GO:0016788">
    <property type="term" value="F:hydrolase activity, acting on ester bonds"/>
    <property type="evidence" value="ECO:0007669"/>
    <property type="project" value="UniProtKB-ARBA"/>
</dbReference>